<proteinExistence type="predicted"/>
<accession>A0ACB9I2T1</accession>
<comment type="caution">
    <text evidence="1">The sequence shown here is derived from an EMBL/GenBank/DDBJ whole genome shotgun (WGS) entry which is preliminary data.</text>
</comment>
<organism evidence="1 2">
    <name type="scientific">Smallanthus sonchifolius</name>
    <dbReference type="NCBI Taxonomy" id="185202"/>
    <lineage>
        <taxon>Eukaryota</taxon>
        <taxon>Viridiplantae</taxon>
        <taxon>Streptophyta</taxon>
        <taxon>Embryophyta</taxon>
        <taxon>Tracheophyta</taxon>
        <taxon>Spermatophyta</taxon>
        <taxon>Magnoliopsida</taxon>
        <taxon>eudicotyledons</taxon>
        <taxon>Gunneridae</taxon>
        <taxon>Pentapetalae</taxon>
        <taxon>asterids</taxon>
        <taxon>campanulids</taxon>
        <taxon>Asterales</taxon>
        <taxon>Asteraceae</taxon>
        <taxon>Asteroideae</taxon>
        <taxon>Heliantheae alliance</taxon>
        <taxon>Millerieae</taxon>
        <taxon>Smallanthus</taxon>
    </lineage>
</organism>
<gene>
    <name evidence="1" type="ORF">L1987_30005</name>
</gene>
<reference evidence="1 2" key="2">
    <citation type="journal article" date="2022" name="Mol. Ecol. Resour.">
        <title>The genomes of chicory, endive, great burdock and yacon provide insights into Asteraceae paleo-polyploidization history and plant inulin production.</title>
        <authorList>
            <person name="Fan W."/>
            <person name="Wang S."/>
            <person name="Wang H."/>
            <person name="Wang A."/>
            <person name="Jiang F."/>
            <person name="Liu H."/>
            <person name="Zhao H."/>
            <person name="Xu D."/>
            <person name="Zhang Y."/>
        </authorList>
    </citation>
    <scope>NUCLEOTIDE SEQUENCE [LARGE SCALE GENOMIC DNA]</scope>
    <source>
        <strain evidence="2">cv. Yunnan</strain>
        <tissue evidence="1">Leaves</tissue>
    </source>
</reference>
<sequence length="491" mass="56287">MLYGTECSAIKKTQARKMDVAEMRMLRWMCGHTRKDRIRNEVVRKRLGVTCILDKIREGRLRWFGHVKTRQSTDPVRTVETLVVEGKRSRGRPKLTWDERIRLDLLDLHLSEDMINDRISWRRRIRAIPCPYKSCINPCSILCLSNSEVLTYWCVSLIGNSIVLVSAMICPTQGLDQNPSWAYTLFQPSCINNTIVGLMVMMRIVVNWALWPERLQVEQSDAGILIHQAKYVKDILTKFKMNDYKSASTPIAPHEPLTMDLSGVEVNKKAYRSMIGCLMYLTASRSDIMFAVCSGARYQAAPNVRNKRMYPHQLLKQSMQPLRAVAHRTSAFDQIGEVFRRAFVCLATHIKFNFSRMTFEDMISNFVGPRHNYKFLMYRKLNQMFINTLLHELPNDGIELPFERIQEVIFSSMNNVIKTSRFSGTTTPLFPNMLAENTDPELNIDDEIDDLMASDIEDGVDNDSIGDGDDNQGYDGGEGNVIPNVHPEVQA</sequence>
<reference evidence="2" key="1">
    <citation type="journal article" date="2022" name="Mol. Ecol. Resour.">
        <title>The genomes of chicory, endive, great burdock and yacon provide insights into Asteraceae palaeo-polyploidization history and plant inulin production.</title>
        <authorList>
            <person name="Fan W."/>
            <person name="Wang S."/>
            <person name="Wang H."/>
            <person name="Wang A."/>
            <person name="Jiang F."/>
            <person name="Liu H."/>
            <person name="Zhao H."/>
            <person name="Xu D."/>
            <person name="Zhang Y."/>
        </authorList>
    </citation>
    <scope>NUCLEOTIDE SEQUENCE [LARGE SCALE GENOMIC DNA]</scope>
    <source>
        <strain evidence="2">cv. Yunnan</strain>
    </source>
</reference>
<dbReference type="Proteomes" id="UP001056120">
    <property type="component" value="Linkage Group LG10"/>
</dbReference>
<evidence type="ECO:0000313" key="2">
    <source>
        <dbReference type="Proteomes" id="UP001056120"/>
    </source>
</evidence>
<dbReference type="EMBL" id="CM042027">
    <property type="protein sequence ID" value="KAI3801888.1"/>
    <property type="molecule type" value="Genomic_DNA"/>
</dbReference>
<name>A0ACB9I2T1_9ASTR</name>
<evidence type="ECO:0000313" key="1">
    <source>
        <dbReference type="EMBL" id="KAI3801888.1"/>
    </source>
</evidence>
<protein>
    <submittedName>
        <fullName evidence="1">Uncharacterized protein</fullName>
    </submittedName>
</protein>
<keyword evidence="2" id="KW-1185">Reference proteome</keyword>